<dbReference type="PANTHER" id="PTHR22835:SF517">
    <property type="entry name" value="GDSL-LIKE LIPASE_ACYLHYDROLASE FAMILY PROTEIN, EXPRESSED"/>
    <property type="match status" value="1"/>
</dbReference>
<dbReference type="Proteomes" id="UP000631114">
    <property type="component" value="Unassembled WGS sequence"/>
</dbReference>
<dbReference type="Gene3D" id="3.40.50.1110">
    <property type="entry name" value="SGNH hydrolase"/>
    <property type="match status" value="1"/>
</dbReference>
<reference evidence="2 3" key="1">
    <citation type="submission" date="2020-10" db="EMBL/GenBank/DDBJ databases">
        <title>The Coptis chinensis genome and diversification of protoberbering-type alkaloids.</title>
        <authorList>
            <person name="Wang B."/>
            <person name="Shu S."/>
            <person name="Song C."/>
            <person name="Liu Y."/>
        </authorList>
    </citation>
    <scope>NUCLEOTIDE SEQUENCE [LARGE SCALE GENOMIC DNA]</scope>
    <source>
        <strain evidence="2">HL-2020</strain>
        <tissue evidence="2">Leaf</tissue>
    </source>
</reference>
<protein>
    <submittedName>
        <fullName evidence="2">Uncharacterized protein</fullName>
    </submittedName>
</protein>
<dbReference type="PANTHER" id="PTHR22835">
    <property type="entry name" value="ZINC FINGER FYVE DOMAIN CONTAINING PROTEIN"/>
    <property type="match status" value="1"/>
</dbReference>
<proteinExistence type="inferred from homology"/>
<comment type="similarity">
    <text evidence="1">Belongs to the 'GDSL' lipolytic enzyme family.</text>
</comment>
<evidence type="ECO:0000313" key="3">
    <source>
        <dbReference type="Proteomes" id="UP000631114"/>
    </source>
</evidence>
<evidence type="ECO:0000256" key="1">
    <source>
        <dbReference type="ARBA" id="ARBA00008668"/>
    </source>
</evidence>
<evidence type="ECO:0000313" key="2">
    <source>
        <dbReference type="EMBL" id="KAF9622023.1"/>
    </source>
</evidence>
<name>A0A835IS58_9MAGN</name>
<organism evidence="2 3">
    <name type="scientific">Coptis chinensis</name>
    <dbReference type="NCBI Taxonomy" id="261450"/>
    <lineage>
        <taxon>Eukaryota</taxon>
        <taxon>Viridiplantae</taxon>
        <taxon>Streptophyta</taxon>
        <taxon>Embryophyta</taxon>
        <taxon>Tracheophyta</taxon>
        <taxon>Spermatophyta</taxon>
        <taxon>Magnoliopsida</taxon>
        <taxon>Ranunculales</taxon>
        <taxon>Ranunculaceae</taxon>
        <taxon>Coptidoideae</taxon>
        <taxon>Coptis</taxon>
    </lineage>
</organism>
<dbReference type="AlphaFoldDB" id="A0A835IS58"/>
<keyword evidence="3" id="KW-1185">Reference proteome</keyword>
<comment type="caution">
    <text evidence="2">The sequence shown here is derived from an EMBL/GenBank/DDBJ whole genome shotgun (WGS) entry which is preliminary data.</text>
</comment>
<dbReference type="OrthoDB" id="1600564at2759"/>
<sequence>MQKLIELGATRLVIPGNALIGMPIYQSLFQNDAQFTLDENYCVAELNEFSKYYNEQLQSALELLRTSHPEVSIVYADYYNAFQWLFDNRSDLGFSGSQACCGMELEIYITLTYEGCVGWKELQCALIRIKPLVGMEFT</sequence>
<dbReference type="EMBL" id="JADFTS010000002">
    <property type="protein sequence ID" value="KAF9622023.1"/>
    <property type="molecule type" value="Genomic_DNA"/>
</dbReference>
<accession>A0A835IS58</accession>
<dbReference type="InterPro" id="IPR036514">
    <property type="entry name" value="SGNH_hydro_sf"/>
</dbReference>
<gene>
    <name evidence="2" type="ORF">IFM89_029307</name>
</gene>